<dbReference type="OMA" id="AINCWAS"/>
<evidence type="ECO:0000313" key="3">
    <source>
        <dbReference type="Proteomes" id="UP000001744"/>
    </source>
</evidence>
<dbReference type="EMBL" id="KE651168">
    <property type="protein sequence ID" value="EEB06349.1"/>
    <property type="molecule type" value="Genomic_DNA"/>
</dbReference>
<dbReference type="eggNOG" id="ENOG502QSAP">
    <property type="taxonomic scope" value="Eukaryota"/>
</dbReference>
<evidence type="ECO:0000313" key="2">
    <source>
        <dbReference type="JaponicusDB" id="SJAG_01392"/>
    </source>
</evidence>
<keyword evidence="3" id="KW-1185">Reference proteome</keyword>
<dbReference type="InterPro" id="IPR032675">
    <property type="entry name" value="LRR_dom_sf"/>
</dbReference>
<sequence>MVNFPSEIWLRIFCFLDVNGTKQEKNYGQLLRICKAAYYAGLRVIYYYPKINARNYASFFYAITHRPYGIFVHHLNLVNATYTAKASMTSRMLRLCSKNLISFYSPQSGIGFTAFRALSQCTKLEILDLSVLTLKADLFYLFEGVKDLKKLHSIIFPPISQVSMRSINCWPTSLKSVSLSGGFTDEFLSESLFPSSIRRLGISHCPFVTDTGILMFLSRIGHQLSSLSISFPMPQLSRRGLDSVLLLCPNLKKLSISVNYITSDFISAIPEEGHGLEILDLTFSGNLISGIELLKPDNLSSALVDEKLQSLKRLRWSIQLGWREQSDEVQDLVELMNDQGGEAFVAFQ</sequence>
<protein>
    <submittedName>
        <fullName evidence="1">F-box protein Pof5</fullName>
    </submittedName>
</protein>
<dbReference type="GeneID" id="7048141"/>
<dbReference type="OrthoDB" id="2125396at2759"/>
<dbReference type="STRING" id="402676.B6JXT1"/>
<organism evidence="1 3">
    <name type="scientific">Schizosaccharomyces japonicus (strain yFS275 / FY16936)</name>
    <name type="common">Fission yeast</name>
    <dbReference type="NCBI Taxonomy" id="402676"/>
    <lineage>
        <taxon>Eukaryota</taxon>
        <taxon>Fungi</taxon>
        <taxon>Dikarya</taxon>
        <taxon>Ascomycota</taxon>
        <taxon>Taphrinomycotina</taxon>
        <taxon>Schizosaccharomycetes</taxon>
        <taxon>Schizosaccharomycetales</taxon>
        <taxon>Schizosaccharomycetaceae</taxon>
        <taxon>Schizosaccharomyces</taxon>
    </lineage>
</organism>
<dbReference type="Proteomes" id="UP000001744">
    <property type="component" value="Unassembled WGS sequence"/>
</dbReference>
<gene>
    <name evidence="2" type="primary">pof5</name>
    <name evidence="1" type="ORF">SJAG_01392</name>
</gene>
<dbReference type="AlphaFoldDB" id="B6JXT1"/>
<name>B6JXT1_SCHJY</name>
<dbReference type="RefSeq" id="XP_002172642.1">
    <property type="nucleotide sequence ID" value="XM_002172606.2"/>
</dbReference>
<reference evidence="1 3" key="1">
    <citation type="journal article" date="2011" name="Science">
        <title>Comparative functional genomics of the fission yeasts.</title>
        <authorList>
            <person name="Rhind N."/>
            <person name="Chen Z."/>
            <person name="Yassour M."/>
            <person name="Thompson D.A."/>
            <person name="Haas B.J."/>
            <person name="Habib N."/>
            <person name="Wapinski I."/>
            <person name="Roy S."/>
            <person name="Lin M.F."/>
            <person name="Heiman D.I."/>
            <person name="Young S.K."/>
            <person name="Furuya K."/>
            <person name="Guo Y."/>
            <person name="Pidoux A."/>
            <person name="Chen H.M."/>
            <person name="Robbertse B."/>
            <person name="Goldberg J.M."/>
            <person name="Aoki K."/>
            <person name="Bayne E.H."/>
            <person name="Berlin A.M."/>
            <person name="Desjardins C.A."/>
            <person name="Dobbs E."/>
            <person name="Dukaj L."/>
            <person name="Fan L."/>
            <person name="FitzGerald M.G."/>
            <person name="French C."/>
            <person name="Gujja S."/>
            <person name="Hansen K."/>
            <person name="Keifenheim D."/>
            <person name="Levin J.Z."/>
            <person name="Mosher R.A."/>
            <person name="Mueller C.A."/>
            <person name="Pfiffner J."/>
            <person name="Priest M."/>
            <person name="Russ C."/>
            <person name="Smialowska A."/>
            <person name="Swoboda P."/>
            <person name="Sykes S.M."/>
            <person name="Vaughn M."/>
            <person name="Vengrova S."/>
            <person name="Yoder R."/>
            <person name="Zeng Q."/>
            <person name="Allshire R."/>
            <person name="Baulcombe D."/>
            <person name="Birren B.W."/>
            <person name="Brown W."/>
            <person name="Ekwall K."/>
            <person name="Kellis M."/>
            <person name="Leatherwood J."/>
            <person name="Levin H."/>
            <person name="Margalit H."/>
            <person name="Martienssen R."/>
            <person name="Nieduszynski C.A."/>
            <person name="Spatafora J.W."/>
            <person name="Friedman N."/>
            <person name="Dalgaard J.Z."/>
            <person name="Baumann P."/>
            <person name="Niki H."/>
            <person name="Regev A."/>
            <person name="Nusbaum C."/>
        </authorList>
    </citation>
    <scope>NUCLEOTIDE SEQUENCE [LARGE SCALE GENOMIC DNA]</scope>
    <source>
        <strain evidence="3">yFS275 / FY16936</strain>
    </source>
</reference>
<dbReference type="SUPFAM" id="SSF52047">
    <property type="entry name" value="RNI-like"/>
    <property type="match status" value="1"/>
</dbReference>
<dbReference type="HOGENOM" id="CLU_042679_1_0_1"/>
<proteinExistence type="predicted"/>
<dbReference type="VEuPathDB" id="FungiDB:SJAG_01392"/>
<accession>B6JXT1</accession>
<evidence type="ECO:0000313" key="1">
    <source>
        <dbReference type="EMBL" id="EEB06349.1"/>
    </source>
</evidence>
<dbReference type="JaponicusDB" id="SJAG_01392">
    <property type="gene designation" value="pof5"/>
</dbReference>
<dbReference type="Gene3D" id="3.80.10.10">
    <property type="entry name" value="Ribonuclease Inhibitor"/>
    <property type="match status" value="1"/>
</dbReference>